<feature type="region of interest" description="Disordered" evidence="2">
    <location>
        <begin position="1"/>
        <end position="25"/>
    </location>
</feature>
<dbReference type="Proteomes" id="UP000887565">
    <property type="component" value="Unplaced"/>
</dbReference>
<reference evidence="4" key="1">
    <citation type="submission" date="2022-11" db="UniProtKB">
        <authorList>
            <consortium name="WormBaseParasite"/>
        </authorList>
    </citation>
    <scope>IDENTIFICATION</scope>
</reference>
<name>A0A915J0N6_ROMCU</name>
<accession>A0A915J0N6</accession>
<evidence type="ECO:0000256" key="1">
    <source>
        <dbReference type="SAM" id="Coils"/>
    </source>
</evidence>
<feature type="coiled-coil region" evidence="1">
    <location>
        <begin position="45"/>
        <end position="100"/>
    </location>
</feature>
<feature type="compositionally biased region" description="Basic and acidic residues" evidence="2">
    <location>
        <begin position="1"/>
        <end position="10"/>
    </location>
</feature>
<protein>
    <submittedName>
        <fullName evidence="4">Uncharacterized protein</fullName>
    </submittedName>
</protein>
<dbReference type="InterPro" id="IPR019323">
    <property type="entry name" value="ELKS/CAST"/>
</dbReference>
<evidence type="ECO:0000313" key="4">
    <source>
        <dbReference type="WBParaSite" id="nRc.2.0.1.t19257-RA"/>
    </source>
</evidence>
<evidence type="ECO:0000256" key="2">
    <source>
        <dbReference type="SAM" id="MobiDB-lite"/>
    </source>
</evidence>
<sequence>MDKDSNEKFVKNLQSAESASSDTCKERKKFFGDSQTQCRENEEVAKTFQTNLHKKNQRINELEEALKESVSITAEREMVIAQQKRACEILEEKIRMYREQALKFHAMHQETDQKFINLKKDYQEKQKTICGFGAERKQQLEEVLQLKLCTGGLTLLYFIREEYLLAAISEKDAHIALLENGNLAAEKVDEIETLRLHKEKLMKRLKAENAKRLELLTLDFSNAGASADDFAASKILLESLKSVPTDQKHVKEGRLYIIRNPIFRLTTKKASGRRSCSNEDDQNWAFMAESNFRQFFMQFFKTIMAFKRLIQWFSGEKSE</sequence>
<proteinExistence type="predicted"/>
<keyword evidence="3" id="KW-1185">Reference proteome</keyword>
<evidence type="ECO:0000313" key="3">
    <source>
        <dbReference type="Proteomes" id="UP000887565"/>
    </source>
</evidence>
<dbReference type="AlphaFoldDB" id="A0A915J0N6"/>
<feature type="compositionally biased region" description="Polar residues" evidence="2">
    <location>
        <begin position="12"/>
        <end position="22"/>
    </location>
</feature>
<dbReference type="WBParaSite" id="nRc.2.0.1.t19257-RA">
    <property type="protein sequence ID" value="nRc.2.0.1.t19257-RA"/>
    <property type="gene ID" value="nRc.2.0.1.g19257"/>
</dbReference>
<organism evidence="3 4">
    <name type="scientific">Romanomermis culicivorax</name>
    <name type="common">Nematode worm</name>
    <dbReference type="NCBI Taxonomy" id="13658"/>
    <lineage>
        <taxon>Eukaryota</taxon>
        <taxon>Metazoa</taxon>
        <taxon>Ecdysozoa</taxon>
        <taxon>Nematoda</taxon>
        <taxon>Enoplea</taxon>
        <taxon>Dorylaimia</taxon>
        <taxon>Mermithida</taxon>
        <taxon>Mermithoidea</taxon>
        <taxon>Mermithidae</taxon>
        <taxon>Romanomermis</taxon>
    </lineage>
</organism>
<keyword evidence="1" id="KW-0175">Coiled coil</keyword>
<dbReference type="Pfam" id="PF10174">
    <property type="entry name" value="Cast"/>
    <property type="match status" value="1"/>
</dbReference>